<reference evidence="1 2" key="1">
    <citation type="journal article" date="2020" name="Mol. Biol. Evol.">
        <title>Distinct Expression and Methylation Patterns for Genes with Different Fates following a Single Whole-Genome Duplication in Flowering Plants.</title>
        <authorList>
            <person name="Shi T."/>
            <person name="Rahmani R.S."/>
            <person name="Gugger P.F."/>
            <person name="Wang M."/>
            <person name="Li H."/>
            <person name="Zhang Y."/>
            <person name="Li Z."/>
            <person name="Wang Q."/>
            <person name="Van de Peer Y."/>
            <person name="Marchal K."/>
            <person name="Chen J."/>
        </authorList>
    </citation>
    <scope>NUCLEOTIDE SEQUENCE [LARGE SCALE GENOMIC DNA]</scope>
    <source>
        <tissue evidence="1">Leaf</tissue>
    </source>
</reference>
<dbReference type="Proteomes" id="UP000607653">
    <property type="component" value="Unassembled WGS sequence"/>
</dbReference>
<comment type="caution">
    <text evidence="1">The sequence shown here is derived from an EMBL/GenBank/DDBJ whole genome shotgun (WGS) entry which is preliminary data.</text>
</comment>
<accession>A0A822YIX0</accession>
<protein>
    <submittedName>
        <fullName evidence="1">Uncharacterized protein</fullName>
    </submittedName>
</protein>
<evidence type="ECO:0000313" key="1">
    <source>
        <dbReference type="EMBL" id="DAD32477.1"/>
    </source>
</evidence>
<dbReference type="AlphaFoldDB" id="A0A822YIX0"/>
<keyword evidence="2" id="KW-1185">Reference proteome</keyword>
<evidence type="ECO:0000313" key="2">
    <source>
        <dbReference type="Proteomes" id="UP000607653"/>
    </source>
</evidence>
<proteinExistence type="predicted"/>
<sequence>MKGCLLTGVQLGNSNRGGSGRNAGNNGMASGDDGLGVGFGGNEANAGWSNIGGECRVFVLLDLVIAALKLRCYWKKCRESKVWRLTPFQKLDFVVVIGQILYVLWCRKKFRQQNSTNEPYFTGDPFANPA</sequence>
<organism evidence="1 2">
    <name type="scientific">Nelumbo nucifera</name>
    <name type="common">Sacred lotus</name>
    <dbReference type="NCBI Taxonomy" id="4432"/>
    <lineage>
        <taxon>Eukaryota</taxon>
        <taxon>Viridiplantae</taxon>
        <taxon>Streptophyta</taxon>
        <taxon>Embryophyta</taxon>
        <taxon>Tracheophyta</taxon>
        <taxon>Spermatophyta</taxon>
        <taxon>Magnoliopsida</taxon>
        <taxon>Proteales</taxon>
        <taxon>Nelumbonaceae</taxon>
        <taxon>Nelumbo</taxon>
    </lineage>
</organism>
<dbReference type="EMBL" id="DUZY01000003">
    <property type="protein sequence ID" value="DAD32477.1"/>
    <property type="molecule type" value="Genomic_DNA"/>
</dbReference>
<gene>
    <name evidence="1" type="ORF">HUJ06_011328</name>
</gene>
<name>A0A822YIX0_NELNU</name>